<feature type="domain" description="EF-hand" evidence="3">
    <location>
        <begin position="424"/>
        <end position="459"/>
    </location>
</feature>
<feature type="domain" description="PNPLA" evidence="4">
    <location>
        <begin position="93"/>
        <end position="282"/>
    </location>
</feature>
<dbReference type="PANTHER" id="PTHR46394">
    <property type="entry name" value="ANNEXIN"/>
    <property type="match status" value="1"/>
</dbReference>
<feature type="short sequence motif" description="DGA/G" evidence="2">
    <location>
        <begin position="269"/>
        <end position="271"/>
    </location>
</feature>
<feature type="active site" description="Nucleophile" evidence="2">
    <location>
        <position position="128"/>
    </location>
</feature>
<evidence type="ECO:0000313" key="5">
    <source>
        <dbReference type="EMBL" id="KAK6167415.1"/>
    </source>
</evidence>
<dbReference type="Proteomes" id="UP001347796">
    <property type="component" value="Unassembled WGS sequence"/>
</dbReference>
<feature type="short sequence motif" description="GXSXG" evidence="2">
    <location>
        <begin position="126"/>
        <end position="130"/>
    </location>
</feature>
<dbReference type="GO" id="GO:0005509">
    <property type="term" value="F:calcium ion binding"/>
    <property type="evidence" value="ECO:0007669"/>
    <property type="project" value="InterPro"/>
</dbReference>
<dbReference type="Pfam" id="PF01734">
    <property type="entry name" value="Patatin"/>
    <property type="match status" value="1"/>
</dbReference>
<dbReference type="Gene3D" id="3.40.1090.10">
    <property type="entry name" value="Cytosolic phospholipase A2 catalytic domain"/>
    <property type="match status" value="2"/>
</dbReference>
<dbReference type="PROSITE" id="PS50222">
    <property type="entry name" value="EF_HAND_2"/>
    <property type="match status" value="1"/>
</dbReference>
<dbReference type="InterPro" id="IPR052580">
    <property type="entry name" value="Lipid_Hydrolase"/>
</dbReference>
<dbReference type="PANTHER" id="PTHR46394:SF1">
    <property type="entry name" value="PNPLA DOMAIN-CONTAINING PROTEIN"/>
    <property type="match status" value="1"/>
</dbReference>
<dbReference type="EMBL" id="JAZGQO010000018">
    <property type="protein sequence ID" value="KAK6167415.1"/>
    <property type="molecule type" value="Genomic_DNA"/>
</dbReference>
<reference evidence="5 6" key="1">
    <citation type="submission" date="2024-01" db="EMBL/GenBank/DDBJ databases">
        <title>The genome of the rayed Mediterranean limpet Patella caerulea (Linnaeus, 1758).</title>
        <authorList>
            <person name="Anh-Thu Weber A."/>
            <person name="Halstead-Nussloch G."/>
        </authorList>
    </citation>
    <scope>NUCLEOTIDE SEQUENCE [LARGE SCALE GENOMIC DNA]</scope>
    <source>
        <strain evidence="5">AATW-2023a</strain>
        <tissue evidence="5">Whole specimen</tissue>
    </source>
</reference>
<dbReference type="CDD" id="cd07207">
    <property type="entry name" value="Pat_ExoU_VipD_like"/>
    <property type="match status" value="1"/>
</dbReference>
<accession>A0AAN8IWP3</accession>
<keyword evidence="2" id="KW-0378">Hydrolase</keyword>
<keyword evidence="1 2" id="KW-0443">Lipid metabolism</keyword>
<dbReference type="GO" id="GO:0016042">
    <property type="term" value="P:lipid catabolic process"/>
    <property type="evidence" value="ECO:0007669"/>
    <property type="project" value="UniProtKB-UniRule"/>
</dbReference>
<dbReference type="SUPFAM" id="SSF47473">
    <property type="entry name" value="EF-hand"/>
    <property type="match status" value="1"/>
</dbReference>
<organism evidence="5 6">
    <name type="scientific">Patella caerulea</name>
    <name type="common">Rayed Mediterranean limpet</name>
    <dbReference type="NCBI Taxonomy" id="87958"/>
    <lineage>
        <taxon>Eukaryota</taxon>
        <taxon>Metazoa</taxon>
        <taxon>Spiralia</taxon>
        <taxon>Lophotrochozoa</taxon>
        <taxon>Mollusca</taxon>
        <taxon>Gastropoda</taxon>
        <taxon>Patellogastropoda</taxon>
        <taxon>Patelloidea</taxon>
        <taxon>Patellidae</taxon>
        <taxon>Patella</taxon>
    </lineage>
</organism>
<proteinExistence type="predicted"/>
<feature type="short sequence motif" description="GXGXXG" evidence="2">
    <location>
        <begin position="97"/>
        <end position="102"/>
    </location>
</feature>
<protein>
    <submittedName>
        <fullName evidence="5">Uncharacterized protein</fullName>
    </submittedName>
</protein>
<dbReference type="SUPFAM" id="SSF52151">
    <property type="entry name" value="FabD/lysophospholipase-like"/>
    <property type="match status" value="1"/>
</dbReference>
<evidence type="ECO:0000256" key="2">
    <source>
        <dbReference type="PROSITE-ProRule" id="PRU01161"/>
    </source>
</evidence>
<comment type="caution">
    <text evidence="5">The sequence shown here is derived from an EMBL/GenBank/DDBJ whole genome shotgun (WGS) entry which is preliminary data.</text>
</comment>
<feature type="active site" description="Proton acceptor" evidence="2">
    <location>
        <position position="269"/>
    </location>
</feature>
<keyword evidence="2" id="KW-0442">Lipid degradation</keyword>
<dbReference type="InterPro" id="IPR016035">
    <property type="entry name" value="Acyl_Trfase/lysoPLipase"/>
</dbReference>
<sequence length="589" mass="66428">MGNKCSSRKKTPKSTHELNMEARMKLVSKKENEVKFDENLCAHDCSDAAISKEKNITLRQAALRNRSISCLTETDHLALSIDPKDFVFDFENLVLEGGGNKGLAYCGAIKYLQEVGVMKNIKRIAGASAGAMTAALITVGYNPEEIEDFLGNNISDVFIDHSCGYCSLLPNLISGYGWNPGKKIYKWFGDKMRIKTGNTDVTFQEVYEKFGIELCVVVTNLSLMNTEYCHPKTTPNMAVRFAVRMSMAIPGMFSATKFTSYGQTDVYVDGGVLCNYPIHCFDGWYLSMEPGNSFIEKLQPLSELPRLYDKTERFGTFNPKTLGFLLFADNERDILRYNLETRIGVLQPLKPSSSTKLFEEKSKKKQIQDKLAVEHGRVVRAVDSFLKVLKRHNLDNNDDITLEELGNAFKDEQLTKEEKVLLFGKDIDVREAFQLLDNDKSGQIKYSELVHFIESTGICFQTRFLGYQRKDVKNFVSFLDSLQSTLLTNVKRIYVDERDMDRTVGINTGHIGTTDFNCEDADREFVVARGYNATKSYLQYCAASRDLPKSSLSNPSLPVIAEGTKQDNDLPYVDANNVINETTQFISHS</sequence>
<evidence type="ECO:0000256" key="1">
    <source>
        <dbReference type="ARBA" id="ARBA00023098"/>
    </source>
</evidence>
<dbReference type="AlphaFoldDB" id="A0AAN8IWP3"/>
<dbReference type="Gene3D" id="1.10.238.10">
    <property type="entry name" value="EF-hand"/>
    <property type="match status" value="1"/>
</dbReference>
<keyword evidence="6" id="KW-1185">Reference proteome</keyword>
<dbReference type="InterPro" id="IPR002641">
    <property type="entry name" value="PNPLA_dom"/>
</dbReference>
<dbReference type="GO" id="GO:0016787">
    <property type="term" value="F:hydrolase activity"/>
    <property type="evidence" value="ECO:0007669"/>
    <property type="project" value="UniProtKB-UniRule"/>
</dbReference>
<gene>
    <name evidence="5" type="ORF">SNE40_021449</name>
</gene>
<name>A0AAN8IWP3_PATCE</name>
<dbReference type="PROSITE" id="PS51635">
    <property type="entry name" value="PNPLA"/>
    <property type="match status" value="1"/>
</dbReference>
<evidence type="ECO:0000259" key="3">
    <source>
        <dbReference type="PROSITE" id="PS50222"/>
    </source>
</evidence>
<dbReference type="SMART" id="SM00054">
    <property type="entry name" value="EFh"/>
    <property type="match status" value="2"/>
</dbReference>
<dbReference type="InterPro" id="IPR002048">
    <property type="entry name" value="EF_hand_dom"/>
</dbReference>
<dbReference type="InterPro" id="IPR011992">
    <property type="entry name" value="EF-hand-dom_pair"/>
</dbReference>
<evidence type="ECO:0000313" key="6">
    <source>
        <dbReference type="Proteomes" id="UP001347796"/>
    </source>
</evidence>
<evidence type="ECO:0000259" key="4">
    <source>
        <dbReference type="PROSITE" id="PS51635"/>
    </source>
</evidence>